<feature type="coiled-coil region" evidence="1">
    <location>
        <begin position="248"/>
        <end position="296"/>
    </location>
</feature>
<feature type="compositionally biased region" description="Low complexity" evidence="2">
    <location>
        <begin position="39"/>
        <end position="50"/>
    </location>
</feature>
<dbReference type="Gramene" id="Mp2g04990.1">
    <property type="protein sequence ID" value="Mp2g04990.1.cds"/>
    <property type="gene ID" value="Mp2g04990"/>
</dbReference>
<evidence type="ECO:0000313" key="4">
    <source>
        <dbReference type="Proteomes" id="UP000244005"/>
    </source>
</evidence>
<feature type="region of interest" description="Disordered" evidence="2">
    <location>
        <begin position="1"/>
        <end position="50"/>
    </location>
</feature>
<evidence type="ECO:0000256" key="1">
    <source>
        <dbReference type="SAM" id="Coils"/>
    </source>
</evidence>
<dbReference type="OrthoDB" id="10577915at2759"/>
<reference evidence="4" key="1">
    <citation type="journal article" date="2017" name="Cell">
        <title>Insights into land plant evolution garnered from the Marchantia polymorpha genome.</title>
        <authorList>
            <person name="Bowman J.L."/>
            <person name="Kohchi T."/>
            <person name="Yamato K.T."/>
            <person name="Jenkins J."/>
            <person name="Shu S."/>
            <person name="Ishizaki K."/>
            <person name="Yamaoka S."/>
            <person name="Nishihama R."/>
            <person name="Nakamura Y."/>
            <person name="Berger F."/>
            <person name="Adam C."/>
            <person name="Aki S.S."/>
            <person name="Althoff F."/>
            <person name="Araki T."/>
            <person name="Arteaga-Vazquez M.A."/>
            <person name="Balasubrmanian S."/>
            <person name="Barry K."/>
            <person name="Bauer D."/>
            <person name="Boehm C.R."/>
            <person name="Briginshaw L."/>
            <person name="Caballero-Perez J."/>
            <person name="Catarino B."/>
            <person name="Chen F."/>
            <person name="Chiyoda S."/>
            <person name="Chovatia M."/>
            <person name="Davies K.M."/>
            <person name="Delmans M."/>
            <person name="Demura T."/>
            <person name="Dierschke T."/>
            <person name="Dolan L."/>
            <person name="Dorantes-Acosta A.E."/>
            <person name="Eklund D.M."/>
            <person name="Florent S.N."/>
            <person name="Flores-Sandoval E."/>
            <person name="Fujiyama A."/>
            <person name="Fukuzawa H."/>
            <person name="Galik B."/>
            <person name="Grimanelli D."/>
            <person name="Grimwood J."/>
            <person name="Grossniklaus U."/>
            <person name="Hamada T."/>
            <person name="Haseloff J."/>
            <person name="Hetherington A.J."/>
            <person name="Higo A."/>
            <person name="Hirakawa Y."/>
            <person name="Hundley H.N."/>
            <person name="Ikeda Y."/>
            <person name="Inoue K."/>
            <person name="Inoue S.I."/>
            <person name="Ishida S."/>
            <person name="Jia Q."/>
            <person name="Kakita M."/>
            <person name="Kanazawa T."/>
            <person name="Kawai Y."/>
            <person name="Kawashima T."/>
            <person name="Kennedy M."/>
            <person name="Kinose K."/>
            <person name="Kinoshita T."/>
            <person name="Kohara Y."/>
            <person name="Koide E."/>
            <person name="Komatsu K."/>
            <person name="Kopischke S."/>
            <person name="Kubo M."/>
            <person name="Kyozuka J."/>
            <person name="Lagercrantz U."/>
            <person name="Lin S.S."/>
            <person name="Lindquist E."/>
            <person name="Lipzen A.M."/>
            <person name="Lu C.W."/>
            <person name="De Luna E."/>
            <person name="Martienssen R.A."/>
            <person name="Minamino N."/>
            <person name="Mizutani M."/>
            <person name="Mizutani M."/>
            <person name="Mochizuki N."/>
            <person name="Monte I."/>
            <person name="Mosher R."/>
            <person name="Nagasaki H."/>
            <person name="Nakagami H."/>
            <person name="Naramoto S."/>
            <person name="Nishitani K."/>
            <person name="Ohtani M."/>
            <person name="Okamoto T."/>
            <person name="Okumura M."/>
            <person name="Phillips J."/>
            <person name="Pollak B."/>
            <person name="Reinders A."/>
            <person name="Rovekamp M."/>
            <person name="Sano R."/>
            <person name="Sawa S."/>
            <person name="Schmid M.W."/>
            <person name="Shirakawa M."/>
            <person name="Solano R."/>
            <person name="Spunde A."/>
            <person name="Suetsugu N."/>
            <person name="Sugano S."/>
            <person name="Sugiyama A."/>
            <person name="Sun R."/>
            <person name="Suzuki Y."/>
            <person name="Takenaka M."/>
            <person name="Takezawa D."/>
            <person name="Tomogane H."/>
            <person name="Tsuzuki M."/>
            <person name="Ueda T."/>
            <person name="Umeda M."/>
            <person name="Ward J.M."/>
            <person name="Watanabe Y."/>
            <person name="Yazaki K."/>
            <person name="Yokoyama R."/>
            <person name="Yoshitake Y."/>
            <person name="Yotsui I."/>
            <person name="Zachgo S."/>
            <person name="Schmutz J."/>
        </authorList>
    </citation>
    <scope>NUCLEOTIDE SEQUENCE [LARGE SCALE GENOMIC DNA]</scope>
    <source>
        <strain evidence="4">Tak-1</strain>
    </source>
</reference>
<evidence type="ECO:0000256" key="2">
    <source>
        <dbReference type="SAM" id="MobiDB-lite"/>
    </source>
</evidence>
<keyword evidence="1" id="KW-0175">Coiled coil</keyword>
<proteinExistence type="predicted"/>
<accession>A0A2R6X7W9</accession>
<protein>
    <recommendedName>
        <fullName evidence="5">DUF4201 domain-containing protein</fullName>
    </recommendedName>
</protein>
<feature type="compositionally biased region" description="Gly residues" evidence="2">
    <location>
        <begin position="20"/>
        <end position="38"/>
    </location>
</feature>
<dbReference type="EMBL" id="KZ772703">
    <property type="protein sequence ID" value="PTQ42189.1"/>
    <property type="molecule type" value="Genomic_DNA"/>
</dbReference>
<keyword evidence="4" id="KW-1185">Reference proteome</keyword>
<dbReference type="AlphaFoldDB" id="A0A2R6X7W9"/>
<gene>
    <name evidence="3" type="ORF">MARPO_0031s0154</name>
</gene>
<evidence type="ECO:0000313" key="3">
    <source>
        <dbReference type="EMBL" id="PTQ42189.1"/>
    </source>
</evidence>
<sequence>MATGKAAKLEPDNAEEAAAAGGGEGQGDGEGTGTGTGGQTPASPAQSATGTAGAGAVSAYFTNLADNIVSVPPYLGRARTVQVCKSRDKENLLGEIIDLKEALLNGEIHLAEHRHEYVRRVAENRKLERRVQDLELAGNYDAPRTGGVCRLEARARGLEAQYELLTDTIALRKHTELYELSRNLNTTRTREVKIERDVCASEIGRLRMVLNHLKLLYAKAQEENGDWIMCKKHLEKLTIINPKLQKTVDSLQESVKKGKADIKAMKAKAKEAASTIKRAQSKYSSLESQISGLGSQIKSAEDTKKQKLRKLHQVGFERMKFNKQFKDENPNVSLGTKS</sequence>
<dbReference type="Proteomes" id="UP000244005">
    <property type="component" value="Unassembled WGS sequence"/>
</dbReference>
<name>A0A2R6X7W9_MARPO</name>
<organism evidence="3 4">
    <name type="scientific">Marchantia polymorpha</name>
    <name type="common">Common liverwort</name>
    <name type="synonym">Marchantia aquatica</name>
    <dbReference type="NCBI Taxonomy" id="3197"/>
    <lineage>
        <taxon>Eukaryota</taxon>
        <taxon>Viridiplantae</taxon>
        <taxon>Streptophyta</taxon>
        <taxon>Embryophyta</taxon>
        <taxon>Marchantiophyta</taxon>
        <taxon>Marchantiopsida</taxon>
        <taxon>Marchantiidae</taxon>
        <taxon>Marchantiales</taxon>
        <taxon>Marchantiaceae</taxon>
        <taxon>Marchantia</taxon>
    </lineage>
</organism>
<evidence type="ECO:0008006" key="5">
    <source>
        <dbReference type="Google" id="ProtNLM"/>
    </source>
</evidence>